<sequence>MRELATPERPYEKFHQYGGEALSDRELLAIILRSGTKGENALELAGRILYGQGRTGLLDLHGYSYEKLLKIKGIGSVKAIQILCLIELGKRLSKARTKIPLCFNEPRTVAAHYMEDLRHQSREILKLLMLNTKAALIAEKDISVGTVNAGLVSPREIFLEALGAGAVSIILLHNHPSGDPTPSREDIKVTRRVQEAGTLLGIELLDHIIIGDCRYVSFRQEEKL</sequence>
<protein>
    <submittedName>
        <fullName evidence="9">DNA repair protein RadC</fullName>
    </submittedName>
</protein>
<evidence type="ECO:0000256" key="6">
    <source>
        <dbReference type="ARBA" id="ARBA00023049"/>
    </source>
</evidence>
<dbReference type="InterPro" id="IPR037518">
    <property type="entry name" value="MPN"/>
</dbReference>
<dbReference type="InterPro" id="IPR025657">
    <property type="entry name" value="RadC_JAB"/>
</dbReference>
<keyword evidence="2" id="KW-0645">Protease</keyword>
<keyword evidence="5" id="KW-0862">Zinc</keyword>
<dbReference type="EMBL" id="JAMZFV010000002">
    <property type="protein sequence ID" value="MCP1109207.1"/>
    <property type="molecule type" value="Genomic_DNA"/>
</dbReference>
<keyword evidence="10" id="KW-1185">Reference proteome</keyword>
<comment type="similarity">
    <text evidence="1 7">Belongs to the UPF0758 family.</text>
</comment>
<evidence type="ECO:0000256" key="1">
    <source>
        <dbReference type="ARBA" id="ARBA00010243"/>
    </source>
</evidence>
<keyword evidence="4" id="KW-0378">Hydrolase</keyword>
<dbReference type="NCBIfam" id="TIGR00608">
    <property type="entry name" value="radc"/>
    <property type="match status" value="1"/>
</dbReference>
<dbReference type="PROSITE" id="PS01302">
    <property type="entry name" value="UPF0758"/>
    <property type="match status" value="1"/>
</dbReference>
<dbReference type="Pfam" id="PF20582">
    <property type="entry name" value="UPF0758_N"/>
    <property type="match status" value="1"/>
</dbReference>
<evidence type="ECO:0000256" key="7">
    <source>
        <dbReference type="RuleBase" id="RU003797"/>
    </source>
</evidence>
<evidence type="ECO:0000256" key="4">
    <source>
        <dbReference type="ARBA" id="ARBA00022801"/>
    </source>
</evidence>
<dbReference type="Proteomes" id="UP001523565">
    <property type="component" value="Unassembled WGS sequence"/>
</dbReference>
<evidence type="ECO:0000259" key="8">
    <source>
        <dbReference type="PROSITE" id="PS50249"/>
    </source>
</evidence>
<dbReference type="InterPro" id="IPR046778">
    <property type="entry name" value="UPF0758_N"/>
</dbReference>
<dbReference type="NCBIfam" id="NF000642">
    <property type="entry name" value="PRK00024.1"/>
    <property type="match status" value="1"/>
</dbReference>
<dbReference type="Gene3D" id="3.40.140.10">
    <property type="entry name" value="Cytidine Deaminase, domain 2"/>
    <property type="match status" value="1"/>
</dbReference>
<dbReference type="PROSITE" id="PS50249">
    <property type="entry name" value="MPN"/>
    <property type="match status" value="1"/>
</dbReference>
<accession>A0ABT1EES3</accession>
<evidence type="ECO:0000256" key="3">
    <source>
        <dbReference type="ARBA" id="ARBA00022723"/>
    </source>
</evidence>
<evidence type="ECO:0000313" key="9">
    <source>
        <dbReference type="EMBL" id="MCP1109207.1"/>
    </source>
</evidence>
<dbReference type="InterPro" id="IPR020891">
    <property type="entry name" value="UPF0758_CS"/>
</dbReference>
<dbReference type="Pfam" id="PF04002">
    <property type="entry name" value="RadC"/>
    <property type="match status" value="1"/>
</dbReference>
<reference evidence="9 10" key="1">
    <citation type="journal article" date="2022" name="Genome Biol. Evol.">
        <title>Host diet, physiology and behaviors set the stage for Lachnospiraceae cladogenesis.</title>
        <authorList>
            <person name="Vera-Ponce De Leon A."/>
            <person name="Schneider M."/>
            <person name="Jahnes B.C."/>
            <person name="Sadowski V."/>
            <person name="Camuy-Velez L.A."/>
            <person name="Duan J."/>
            <person name="Sabree Z.L."/>
        </authorList>
    </citation>
    <scope>NUCLEOTIDE SEQUENCE [LARGE SCALE GENOMIC DNA]</scope>
    <source>
        <strain evidence="9 10">PAL227</strain>
    </source>
</reference>
<keyword evidence="6" id="KW-0482">Metalloprotease</keyword>
<gene>
    <name evidence="9" type="primary">radC</name>
    <name evidence="9" type="ORF">NK118_02970</name>
</gene>
<dbReference type="InterPro" id="IPR001405">
    <property type="entry name" value="UPF0758"/>
</dbReference>
<dbReference type="CDD" id="cd08071">
    <property type="entry name" value="MPN_DUF2466"/>
    <property type="match status" value="1"/>
</dbReference>
<keyword evidence="3" id="KW-0479">Metal-binding</keyword>
<comment type="caution">
    <text evidence="9">The sequence shown here is derived from an EMBL/GenBank/DDBJ whole genome shotgun (WGS) entry which is preliminary data.</text>
</comment>
<evidence type="ECO:0000256" key="2">
    <source>
        <dbReference type="ARBA" id="ARBA00022670"/>
    </source>
</evidence>
<name>A0ABT1EES3_9FIRM</name>
<evidence type="ECO:0000256" key="5">
    <source>
        <dbReference type="ARBA" id="ARBA00022833"/>
    </source>
</evidence>
<evidence type="ECO:0000313" key="10">
    <source>
        <dbReference type="Proteomes" id="UP001523565"/>
    </source>
</evidence>
<feature type="domain" description="MPN" evidence="8">
    <location>
        <begin position="102"/>
        <end position="224"/>
    </location>
</feature>
<organism evidence="9 10">
    <name type="scientific">Ohessyouella blattaphilus</name>
    <dbReference type="NCBI Taxonomy" id="2949333"/>
    <lineage>
        <taxon>Bacteria</taxon>
        <taxon>Bacillati</taxon>
        <taxon>Bacillota</taxon>
        <taxon>Clostridia</taxon>
        <taxon>Lachnospirales</taxon>
        <taxon>Lachnospiraceae</taxon>
        <taxon>Ohessyouella</taxon>
    </lineage>
</organism>
<proteinExistence type="inferred from homology"/>
<dbReference type="PANTHER" id="PTHR30471">
    <property type="entry name" value="DNA REPAIR PROTEIN RADC"/>
    <property type="match status" value="1"/>
</dbReference>
<dbReference type="PANTHER" id="PTHR30471:SF3">
    <property type="entry name" value="UPF0758 PROTEIN YEES-RELATED"/>
    <property type="match status" value="1"/>
</dbReference>